<evidence type="ECO:0000256" key="3">
    <source>
        <dbReference type="ARBA" id="ARBA00022824"/>
    </source>
</evidence>
<evidence type="ECO:0000313" key="9">
    <source>
        <dbReference type="Proteomes" id="UP000619265"/>
    </source>
</evidence>
<keyword evidence="5" id="KW-0443">Lipid metabolism</keyword>
<dbReference type="EMBL" id="LIHL02000009">
    <property type="protein sequence ID" value="KAF5460875.1"/>
    <property type="molecule type" value="Genomic_DNA"/>
</dbReference>
<evidence type="ECO:0000256" key="6">
    <source>
        <dbReference type="ARBA" id="ARBA00023136"/>
    </source>
</evidence>
<comment type="caution">
    <text evidence="8">The sequence shown here is derived from an EMBL/GenBank/DDBJ whole genome shotgun (WGS) entry which is preliminary data.</text>
</comment>
<keyword evidence="2 7" id="KW-0812">Transmembrane</keyword>
<dbReference type="GO" id="GO:0006629">
    <property type="term" value="P:lipid metabolic process"/>
    <property type="evidence" value="ECO:0007669"/>
    <property type="project" value="UniProtKB-KW"/>
</dbReference>
<evidence type="ECO:0000256" key="2">
    <source>
        <dbReference type="ARBA" id="ARBA00022692"/>
    </source>
</evidence>
<gene>
    <name evidence="8" type="ORF">F2P56_020714</name>
</gene>
<dbReference type="Gramene" id="Jr09_13080_p1">
    <property type="protein sequence ID" value="cds.Jr09_13080_p1"/>
    <property type="gene ID" value="Jr09_13080"/>
</dbReference>
<dbReference type="PANTHER" id="PTHR21212:SF6">
    <property type="entry name" value="SEIPIN-2-LIKE"/>
    <property type="match status" value="1"/>
</dbReference>
<evidence type="ECO:0000256" key="5">
    <source>
        <dbReference type="ARBA" id="ARBA00023098"/>
    </source>
</evidence>
<dbReference type="InterPro" id="IPR009617">
    <property type="entry name" value="Seipin"/>
</dbReference>
<evidence type="ECO:0000313" key="8">
    <source>
        <dbReference type="EMBL" id="KAF5460875.1"/>
    </source>
</evidence>
<reference evidence="8" key="1">
    <citation type="submission" date="2015-10" db="EMBL/GenBank/DDBJ databases">
        <authorList>
            <person name="Martinez-Garcia P.J."/>
            <person name="Crepeau M.W."/>
            <person name="Puiu D."/>
            <person name="Gonzalez-Ibeas D."/>
            <person name="Whalen J."/>
            <person name="Stevens K."/>
            <person name="Paul R."/>
            <person name="Butterfield T."/>
            <person name="Britton M."/>
            <person name="Reagan R."/>
            <person name="Chakraborty S."/>
            <person name="Walawage S.L."/>
            <person name="Vasquez-Gross H.A."/>
            <person name="Cardeno C."/>
            <person name="Famula R."/>
            <person name="Pratt K."/>
            <person name="Kuruganti S."/>
            <person name="Aradhya M.K."/>
            <person name="Leslie C.A."/>
            <person name="Dandekar A.M."/>
            <person name="Salzberg S.L."/>
            <person name="Wegrzyn J.L."/>
            <person name="Langley C.H."/>
            <person name="Neale D.B."/>
        </authorList>
    </citation>
    <scope>NUCLEOTIDE SEQUENCE</scope>
    <source>
        <tissue evidence="8">Leaves</tissue>
    </source>
</reference>
<dbReference type="PANTHER" id="PTHR21212">
    <property type="entry name" value="BERNARDINELLI-SEIP CONGENITAL LIPODYSTROPHY 2 HOMOLOG BSCL2 PROTEIN"/>
    <property type="match status" value="1"/>
</dbReference>
<protein>
    <recommendedName>
        <fullName evidence="10">Seipin-2-like</fullName>
    </recommendedName>
</protein>
<keyword evidence="6 7" id="KW-0472">Membrane</keyword>
<accession>A0A833UWC4</accession>
<dbReference type="AlphaFoldDB" id="A0A833UWC4"/>
<evidence type="ECO:0008006" key="10">
    <source>
        <dbReference type="Google" id="ProtNLM"/>
    </source>
</evidence>
<dbReference type="GO" id="GO:0140042">
    <property type="term" value="P:lipid droplet formation"/>
    <property type="evidence" value="ECO:0007669"/>
    <property type="project" value="UniProtKB-ARBA"/>
</dbReference>
<comment type="subcellular location">
    <subcellularLocation>
        <location evidence="1">Endoplasmic reticulum membrane</location>
        <topology evidence="1">Multi-pass membrane protein</topology>
    </subcellularLocation>
</comment>
<feature type="transmembrane region" description="Helical" evidence="7">
    <location>
        <begin position="115"/>
        <end position="134"/>
    </location>
</feature>
<name>A0A833UWC4_JUGRE</name>
<keyword evidence="3" id="KW-0256">Endoplasmic reticulum</keyword>
<dbReference type="Proteomes" id="UP000619265">
    <property type="component" value="Unassembled WGS sequence"/>
</dbReference>
<evidence type="ECO:0000256" key="4">
    <source>
        <dbReference type="ARBA" id="ARBA00022989"/>
    </source>
</evidence>
<sequence length="166" mass="18873">MKVRVEFLSGNGKITACSSYPCMLRFKSQPIRFVETFLKSAPLIAGFQSESQVLNIKMNKFTEGLEPTACLKMTLEPRAEYQHGAGIPQVYAASVALESELPKLKKIIWYWRRTLFVWASIMSFLTELVFILAFCRPMIVQGTGKPRIGSTAWDSHSNTIFRNKRT</sequence>
<evidence type="ECO:0000256" key="7">
    <source>
        <dbReference type="SAM" id="Phobius"/>
    </source>
</evidence>
<dbReference type="GO" id="GO:0005789">
    <property type="term" value="C:endoplasmic reticulum membrane"/>
    <property type="evidence" value="ECO:0007669"/>
    <property type="project" value="UniProtKB-SubCell"/>
</dbReference>
<dbReference type="CDD" id="cd23995">
    <property type="entry name" value="Seipin_BSCL2_like"/>
    <property type="match status" value="1"/>
</dbReference>
<proteinExistence type="predicted"/>
<evidence type="ECO:0000256" key="1">
    <source>
        <dbReference type="ARBA" id="ARBA00004477"/>
    </source>
</evidence>
<keyword evidence="4 7" id="KW-1133">Transmembrane helix</keyword>
<dbReference type="Pfam" id="PF06775">
    <property type="entry name" value="Seipin"/>
    <property type="match status" value="1"/>
</dbReference>
<reference evidence="8" key="2">
    <citation type="submission" date="2020-03" db="EMBL/GenBank/DDBJ databases">
        <title>Walnut 2.0.</title>
        <authorList>
            <person name="Marrano A."/>
            <person name="Britton M."/>
            <person name="Zimin A.V."/>
            <person name="Zaini P.A."/>
            <person name="Workman R."/>
            <person name="Puiu D."/>
            <person name="Bianco L."/>
            <person name="Allen B.J."/>
            <person name="Troggio M."/>
            <person name="Leslie C.A."/>
            <person name="Timp W."/>
            <person name="Dendekar A."/>
            <person name="Salzberg S.L."/>
            <person name="Neale D.B."/>
        </authorList>
    </citation>
    <scope>NUCLEOTIDE SEQUENCE</scope>
    <source>
        <tissue evidence="8">Leaves</tissue>
    </source>
</reference>
<organism evidence="8 9">
    <name type="scientific">Juglans regia</name>
    <name type="common">English walnut</name>
    <dbReference type="NCBI Taxonomy" id="51240"/>
    <lineage>
        <taxon>Eukaryota</taxon>
        <taxon>Viridiplantae</taxon>
        <taxon>Streptophyta</taxon>
        <taxon>Embryophyta</taxon>
        <taxon>Tracheophyta</taxon>
        <taxon>Spermatophyta</taxon>
        <taxon>Magnoliopsida</taxon>
        <taxon>eudicotyledons</taxon>
        <taxon>Gunneridae</taxon>
        <taxon>Pentapetalae</taxon>
        <taxon>rosids</taxon>
        <taxon>fabids</taxon>
        <taxon>Fagales</taxon>
        <taxon>Juglandaceae</taxon>
        <taxon>Juglans</taxon>
    </lineage>
</organism>